<dbReference type="OrthoDB" id="2921803at2759"/>
<dbReference type="AlphaFoldDB" id="A0A401H5P7"/>
<dbReference type="InParanoid" id="A0A401H5P7"/>
<dbReference type="Proteomes" id="UP000287166">
    <property type="component" value="Unassembled WGS sequence"/>
</dbReference>
<organism evidence="1 2">
    <name type="scientific">Sparassis crispa</name>
    <dbReference type="NCBI Taxonomy" id="139825"/>
    <lineage>
        <taxon>Eukaryota</taxon>
        <taxon>Fungi</taxon>
        <taxon>Dikarya</taxon>
        <taxon>Basidiomycota</taxon>
        <taxon>Agaricomycotina</taxon>
        <taxon>Agaricomycetes</taxon>
        <taxon>Polyporales</taxon>
        <taxon>Sparassidaceae</taxon>
        <taxon>Sparassis</taxon>
    </lineage>
</organism>
<proteinExistence type="predicted"/>
<protein>
    <submittedName>
        <fullName evidence="1">Uncharacterized protein</fullName>
    </submittedName>
</protein>
<gene>
    <name evidence="1" type="ORF">SCP_1700900</name>
</gene>
<sequence>MVYVPPEIRDMIIDYLWYDSAALQKCCLMCRAWLPRSRLHSFHTIVIAGDNQYARFERVIEASPALCDYVRCVTFKGFDSWYPGGGLFNVLRMLSRVEEVALQDCEYVEALVDWDGDISSYFPMVRSFRLLKGEILGSSWAVGLSRVYDGYRIRRILAECPKLRAVHFAGVQLSHPTAGVGPLDAAPEGNTGASRQLDIHDLTLSYDPTQITPGVPPPLSWLFAPPLKLQLQNLALMWCEKSSLTPLGITDQELLCNSKDSLEELTLLCPETAFHPFEMPSPPQMFLDLAQNSRLTSLKLIVPWITGFDPGPEIARWIKAFHSQLAINSASLTRLTRVEIELKIEYPSVKDRALFQPVGYCSDWVPIDSQLAALAVDCNTGCGAKRRIEVVFKVNLVHHDILDVSSSYIRKWIAARLQLFCDCPSSRLDVIYSIQASLKARYQQHYLNVLYPPGLSLISLYHLFS</sequence>
<dbReference type="EMBL" id="BFAD01000017">
    <property type="protein sequence ID" value="GBE89765.1"/>
    <property type="molecule type" value="Genomic_DNA"/>
</dbReference>
<name>A0A401H5P7_9APHY</name>
<keyword evidence="2" id="KW-1185">Reference proteome</keyword>
<comment type="caution">
    <text evidence="1">The sequence shown here is derived from an EMBL/GenBank/DDBJ whole genome shotgun (WGS) entry which is preliminary data.</text>
</comment>
<accession>A0A401H5P7</accession>
<evidence type="ECO:0000313" key="2">
    <source>
        <dbReference type="Proteomes" id="UP000287166"/>
    </source>
</evidence>
<reference evidence="1 2" key="1">
    <citation type="journal article" date="2018" name="Sci. Rep.">
        <title>Genome sequence of the cauliflower mushroom Sparassis crispa (Hanabiratake) and its association with beneficial usage.</title>
        <authorList>
            <person name="Kiyama R."/>
            <person name="Furutani Y."/>
            <person name="Kawaguchi K."/>
            <person name="Nakanishi T."/>
        </authorList>
    </citation>
    <scope>NUCLEOTIDE SEQUENCE [LARGE SCALE GENOMIC DNA]</scope>
</reference>
<dbReference type="RefSeq" id="XP_027620678.1">
    <property type="nucleotide sequence ID" value="XM_027764877.1"/>
</dbReference>
<evidence type="ECO:0000313" key="1">
    <source>
        <dbReference type="EMBL" id="GBE89765.1"/>
    </source>
</evidence>
<dbReference type="GeneID" id="38786682"/>